<feature type="region of interest" description="Disordered" evidence="1">
    <location>
        <begin position="136"/>
        <end position="174"/>
    </location>
</feature>
<evidence type="ECO:0000256" key="1">
    <source>
        <dbReference type="SAM" id="MobiDB-lite"/>
    </source>
</evidence>
<organism evidence="3 4">
    <name type="scientific">Escallonia herrerae</name>
    <dbReference type="NCBI Taxonomy" id="1293975"/>
    <lineage>
        <taxon>Eukaryota</taxon>
        <taxon>Viridiplantae</taxon>
        <taxon>Streptophyta</taxon>
        <taxon>Embryophyta</taxon>
        <taxon>Tracheophyta</taxon>
        <taxon>Spermatophyta</taxon>
        <taxon>Magnoliopsida</taxon>
        <taxon>eudicotyledons</taxon>
        <taxon>Gunneridae</taxon>
        <taxon>Pentapetalae</taxon>
        <taxon>asterids</taxon>
        <taxon>campanulids</taxon>
        <taxon>Escalloniales</taxon>
        <taxon>Escalloniaceae</taxon>
        <taxon>Escallonia</taxon>
    </lineage>
</organism>
<evidence type="ECO:0000259" key="2">
    <source>
        <dbReference type="Pfam" id="PF13456"/>
    </source>
</evidence>
<dbReference type="GO" id="GO:0003676">
    <property type="term" value="F:nucleic acid binding"/>
    <property type="evidence" value="ECO:0007669"/>
    <property type="project" value="InterPro"/>
</dbReference>
<name>A0AA89BDC7_9ASTE</name>
<gene>
    <name evidence="3" type="ORF">RJ639_036766</name>
</gene>
<keyword evidence="4" id="KW-1185">Reference proteome</keyword>
<sequence length="407" mass="46039">MSRASKYRSKCQKKLSTCHASLVLSYDLGSGIFFRLGCTAIHPCLVALVLPTKTTIWVSGCYHNIMLDWRLRFPTLCPWRYIDQGLKEDAGTSAKRDIGGYRLLAERYLAIFGARRVDLAPTLSMEWATHNLEGETGGRHTVSSRTYTAGERKTTCRNQSSRSYNKTMGRGRIESTATKRERELHEINWRIWKRLAGLLRFYFTVHHVHHGCDAAASYLLPGLLRDQGPEVFDVDDGAVELVAETVEVAHADLAEVARMLLVEEDAVMDKWPPHQMDAPDNPDGETRNDPRNNQAGVGIVFVTPEGGIIPHSFSLTEGYSNNEAEYEAIITGLELSLEVPIDDLTIYGDSELIIKQLKGEYQIRKPNLFPYYERADYLLSKFPKLQIRHVRRGKTAEQMPWLASLPL</sequence>
<reference evidence="3" key="1">
    <citation type="submission" date="2022-12" db="EMBL/GenBank/DDBJ databases">
        <title>Draft genome assemblies for two species of Escallonia (Escalloniales).</title>
        <authorList>
            <person name="Chanderbali A."/>
            <person name="Dervinis C."/>
            <person name="Anghel I."/>
            <person name="Soltis D."/>
            <person name="Soltis P."/>
            <person name="Zapata F."/>
        </authorList>
    </citation>
    <scope>NUCLEOTIDE SEQUENCE</scope>
    <source>
        <strain evidence="3">UCBG64.0493</strain>
        <tissue evidence="3">Leaf</tissue>
    </source>
</reference>
<dbReference type="SUPFAM" id="SSF53098">
    <property type="entry name" value="Ribonuclease H-like"/>
    <property type="match status" value="1"/>
</dbReference>
<dbReference type="CDD" id="cd09279">
    <property type="entry name" value="RNase_HI_like"/>
    <property type="match status" value="1"/>
</dbReference>
<accession>A0AA89BDC7</accession>
<evidence type="ECO:0000313" key="3">
    <source>
        <dbReference type="EMBL" id="KAK3032702.1"/>
    </source>
</evidence>
<dbReference type="EMBL" id="JAVXUP010000260">
    <property type="protein sequence ID" value="KAK3032702.1"/>
    <property type="molecule type" value="Genomic_DNA"/>
</dbReference>
<dbReference type="AlphaFoldDB" id="A0AA89BDC7"/>
<feature type="region of interest" description="Disordered" evidence="1">
    <location>
        <begin position="271"/>
        <end position="294"/>
    </location>
</feature>
<dbReference type="Pfam" id="PF13456">
    <property type="entry name" value="RVT_3"/>
    <property type="match status" value="1"/>
</dbReference>
<dbReference type="GO" id="GO:0004523">
    <property type="term" value="F:RNA-DNA hybrid ribonuclease activity"/>
    <property type="evidence" value="ECO:0007669"/>
    <property type="project" value="InterPro"/>
</dbReference>
<feature type="domain" description="RNase H type-1" evidence="2">
    <location>
        <begin position="282"/>
        <end position="393"/>
    </location>
</feature>
<evidence type="ECO:0000313" key="4">
    <source>
        <dbReference type="Proteomes" id="UP001188597"/>
    </source>
</evidence>
<dbReference type="InterPro" id="IPR002156">
    <property type="entry name" value="RNaseH_domain"/>
</dbReference>
<dbReference type="Gene3D" id="3.30.420.10">
    <property type="entry name" value="Ribonuclease H-like superfamily/Ribonuclease H"/>
    <property type="match status" value="1"/>
</dbReference>
<protein>
    <recommendedName>
        <fullName evidence="2">RNase H type-1 domain-containing protein</fullName>
    </recommendedName>
</protein>
<dbReference type="Proteomes" id="UP001188597">
    <property type="component" value="Unassembled WGS sequence"/>
</dbReference>
<dbReference type="InterPro" id="IPR012337">
    <property type="entry name" value="RNaseH-like_sf"/>
</dbReference>
<comment type="caution">
    <text evidence="3">The sequence shown here is derived from an EMBL/GenBank/DDBJ whole genome shotgun (WGS) entry which is preliminary data.</text>
</comment>
<dbReference type="PANTHER" id="PTHR48475:SF1">
    <property type="entry name" value="RNASE H TYPE-1 DOMAIN-CONTAINING PROTEIN"/>
    <property type="match status" value="1"/>
</dbReference>
<dbReference type="InterPro" id="IPR036397">
    <property type="entry name" value="RNaseH_sf"/>
</dbReference>
<feature type="compositionally biased region" description="Polar residues" evidence="1">
    <location>
        <begin position="156"/>
        <end position="166"/>
    </location>
</feature>
<proteinExistence type="predicted"/>
<dbReference type="PANTHER" id="PTHR48475">
    <property type="entry name" value="RIBONUCLEASE H"/>
    <property type="match status" value="1"/>
</dbReference>